<dbReference type="Proteomes" id="UP000033661">
    <property type="component" value="Unassembled WGS sequence"/>
</dbReference>
<dbReference type="RefSeq" id="WP_011477741.1">
    <property type="nucleotide sequence ID" value="NZ_LAOI01000001.1"/>
</dbReference>
<dbReference type="GO" id="GO:0006355">
    <property type="term" value="P:regulation of DNA-templated transcription"/>
    <property type="evidence" value="ECO:0007669"/>
    <property type="project" value="InterPro"/>
</dbReference>
<organism evidence="2 3">
    <name type="scientific">Rickettsia bellii str. RML An4</name>
    <dbReference type="NCBI Taxonomy" id="1359193"/>
    <lineage>
        <taxon>Bacteria</taxon>
        <taxon>Pseudomonadati</taxon>
        <taxon>Pseudomonadota</taxon>
        <taxon>Alphaproteobacteria</taxon>
        <taxon>Rickettsiales</taxon>
        <taxon>Rickettsiaceae</taxon>
        <taxon>Rickettsieae</taxon>
        <taxon>Rickettsia</taxon>
        <taxon>belli group</taxon>
    </lineage>
</organism>
<accession>A0A0F3QAJ9</accession>
<proteinExistence type="predicted"/>
<dbReference type="PATRIC" id="fig|1359193.3.peg.227"/>
<sequence>MAKSITTSIRLELSLNKKLEKAAHDLHRGKNWLITEAILMYLKQLENSSLAEEAKQQSLLVSKMEKSDNDLWETNSDQTNWIF</sequence>
<name>A0A0F3QAJ9_RICBE</name>
<comment type="caution">
    <text evidence="2">The sequence shown here is derived from an EMBL/GenBank/DDBJ whole genome shotgun (WGS) entry which is preliminary data.</text>
</comment>
<dbReference type="InterPro" id="IPR013321">
    <property type="entry name" value="Arc_rbn_hlx_hlx"/>
</dbReference>
<dbReference type="InterPro" id="IPR002145">
    <property type="entry name" value="CopG"/>
</dbReference>
<feature type="domain" description="Ribbon-helix-helix protein CopG" evidence="1">
    <location>
        <begin position="7"/>
        <end position="44"/>
    </location>
</feature>
<dbReference type="Pfam" id="PF01402">
    <property type="entry name" value="RHH_1"/>
    <property type="match status" value="1"/>
</dbReference>
<dbReference type="AlphaFoldDB" id="A0A0F3QAJ9"/>
<dbReference type="SUPFAM" id="SSF47598">
    <property type="entry name" value="Ribbon-helix-helix"/>
    <property type="match status" value="1"/>
</dbReference>
<evidence type="ECO:0000313" key="3">
    <source>
        <dbReference type="Proteomes" id="UP000033661"/>
    </source>
</evidence>
<dbReference type="InterPro" id="IPR010985">
    <property type="entry name" value="Ribbon_hlx_hlx"/>
</dbReference>
<evidence type="ECO:0000259" key="1">
    <source>
        <dbReference type="Pfam" id="PF01402"/>
    </source>
</evidence>
<evidence type="ECO:0000313" key="2">
    <source>
        <dbReference type="EMBL" id="KJV89267.1"/>
    </source>
</evidence>
<protein>
    <submittedName>
        <fullName evidence="2">Ribbon-helix-helix, copG family protein</fullName>
    </submittedName>
</protein>
<dbReference type="EMBL" id="LAOI01000001">
    <property type="protein sequence ID" value="KJV89267.1"/>
    <property type="molecule type" value="Genomic_DNA"/>
</dbReference>
<gene>
    <name evidence="2" type="ORF">RBEAN4_0238</name>
</gene>
<reference evidence="2 3" key="1">
    <citation type="submission" date="2015-02" db="EMBL/GenBank/DDBJ databases">
        <title>Genome Sequencing of Rickettsiales.</title>
        <authorList>
            <person name="Daugherty S.C."/>
            <person name="Su Q."/>
            <person name="Abolude K."/>
            <person name="Beier-Sexton M."/>
            <person name="Carlyon J.A."/>
            <person name="Carter R."/>
            <person name="Day N.P."/>
            <person name="Dumler S.J."/>
            <person name="Dyachenko V."/>
            <person name="Godinez A."/>
            <person name="Kurtti T.J."/>
            <person name="Lichay M."/>
            <person name="Mullins K.E."/>
            <person name="Ott S."/>
            <person name="Pappas-Brown V."/>
            <person name="Paris D.H."/>
            <person name="Patel P."/>
            <person name="Richards A.L."/>
            <person name="Sadzewicz L."/>
            <person name="Sears K."/>
            <person name="Seidman D."/>
            <person name="Sengamalay N."/>
            <person name="Stenos J."/>
            <person name="Tallon L.J."/>
            <person name="Vincent G."/>
            <person name="Fraser C.M."/>
            <person name="Munderloh U."/>
            <person name="Dunning-Hotopp J.C."/>
        </authorList>
    </citation>
    <scope>NUCLEOTIDE SEQUENCE [LARGE SCALE GENOMIC DNA]</scope>
    <source>
        <strain evidence="2 3">RML An4</strain>
    </source>
</reference>
<keyword evidence="3" id="KW-1185">Reference proteome</keyword>
<dbReference type="Gene3D" id="1.10.1220.10">
    <property type="entry name" value="Met repressor-like"/>
    <property type="match status" value="1"/>
</dbReference>